<keyword evidence="2" id="KW-1185">Reference proteome</keyword>
<evidence type="ECO:0000313" key="2">
    <source>
        <dbReference type="Proteomes" id="UP001163835"/>
    </source>
</evidence>
<organism evidence="1 2">
    <name type="scientific">Lentinula aff. lateritia</name>
    <dbReference type="NCBI Taxonomy" id="2804960"/>
    <lineage>
        <taxon>Eukaryota</taxon>
        <taxon>Fungi</taxon>
        <taxon>Dikarya</taxon>
        <taxon>Basidiomycota</taxon>
        <taxon>Agaricomycotina</taxon>
        <taxon>Agaricomycetes</taxon>
        <taxon>Agaricomycetidae</taxon>
        <taxon>Agaricales</taxon>
        <taxon>Marasmiineae</taxon>
        <taxon>Omphalotaceae</taxon>
        <taxon>Lentinula</taxon>
    </lineage>
</organism>
<dbReference type="Proteomes" id="UP001163835">
    <property type="component" value="Unassembled WGS sequence"/>
</dbReference>
<evidence type="ECO:0000313" key="1">
    <source>
        <dbReference type="EMBL" id="KAJ3803631.1"/>
    </source>
</evidence>
<reference evidence="1" key="1">
    <citation type="submission" date="2022-09" db="EMBL/GenBank/DDBJ databases">
        <title>A Global Phylogenomic Analysis of the Shiitake Genus Lentinula.</title>
        <authorList>
            <consortium name="DOE Joint Genome Institute"/>
            <person name="Sierra-Patev S."/>
            <person name="Min B."/>
            <person name="Naranjo-Ortiz M."/>
            <person name="Looney B."/>
            <person name="Konkel Z."/>
            <person name="Slot J.C."/>
            <person name="Sakamoto Y."/>
            <person name="Steenwyk J.L."/>
            <person name="Rokas A."/>
            <person name="Carro J."/>
            <person name="Camarero S."/>
            <person name="Ferreira P."/>
            <person name="Molpeceres G."/>
            <person name="Ruiz-Duenas F.J."/>
            <person name="Serrano A."/>
            <person name="Henrissat B."/>
            <person name="Drula E."/>
            <person name="Hughes K.W."/>
            <person name="Mata J.L."/>
            <person name="Ishikawa N.K."/>
            <person name="Vargas-Isla R."/>
            <person name="Ushijima S."/>
            <person name="Smith C.A."/>
            <person name="Ahrendt S."/>
            <person name="Andreopoulos W."/>
            <person name="He G."/>
            <person name="Labutti K."/>
            <person name="Lipzen A."/>
            <person name="Ng V."/>
            <person name="Riley R."/>
            <person name="Sandor L."/>
            <person name="Barry K."/>
            <person name="Martinez A.T."/>
            <person name="Xiao Y."/>
            <person name="Gibbons J.G."/>
            <person name="Terashima K."/>
            <person name="Grigoriev I.V."/>
            <person name="Hibbett D.S."/>
        </authorList>
    </citation>
    <scope>NUCLEOTIDE SEQUENCE</scope>
    <source>
        <strain evidence="1">TMI1499</strain>
    </source>
</reference>
<dbReference type="EMBL" id="MU797146">
    <property type="protein sequence ID" value="KAJ3803631.1"/>
    <property type="molecule type" value="Genomic_DNA"/>
</dbReference>
<protein>
    <submittedName>
        <fullName evidence="1">Uncharacterized protein</fullName>
    </submittedName>
</protein>
<gene>
    <name evidence="1" type="ORF">F5876DRAFT_84849</name>
</gene>
<name>A0ACC1TGS2_9AGAR</name>
<sequence length="391" mass="43825">MARRRRANSVNSDLQPCCCQNCLNQNPEGLLIPQSTLTEHRHRERLRKTLPSRADRLQTVSTSPSVVPEASGSDIVPESFLHEDQSSPSENHLLGGSNHSNPNCFGGSHNPSPDTNDEDTGGWLQSMVSGTRMRLEILYDCETRLTFIKDPSPNISYVLSDHESLLQVNAGDFALKTTIIANSRFLDTESRLCSLLKTIQTSPLEKRLVGDIDVEEELCEALGKLHRIKERQWVSQVYPDGRDGSTFGNSHRFSLRQMTDATPILVAALIMHIKFRSPVRHMRVNLALLRGIIEVFVRRSGIQSRVSLQIPKDIHTIVDQYDLNPTLHVAIACPKCYALSPFTNEVLKHAEDAHEAHLPFPWKVFVHGPDSKAGFPGSESMDWENLSCARH</sequence>
<accession>A0ACC1TGS2</accession>
<comment type="caution">
    <text evidence="1">The sequence shown here is derived from an EMBL/GenBank/DDBJ whole genome shotgun (WGS) entry which is preliminary data.</text>
</comment>
<proteinExistence type="predicted"/>